<organism evidence="4 5">
    <name type="scientific">Geoalkalibacter subterraneus</name>
    <dbReference type="NCBI Taxonomy" id="483547"/>
    <lineage>
        <taxon>Bacteria</taxon>
        <taxon>Pseudomonadati</taxon>
        <taxon>Thermodesulfobacteriota</taxon>
        <taxon>Desulfuromonadia</taxon>
        <taxon>Desulfuromonadales</taxon>
        <taxon>Geoalkalibacteraceae</taxon>
        <taxon>Geoalkalibacter</taxon>
    </lineage>
</organism>
<keyword evidence="2" id="KW-0963">Cytoplasm</keyword>
<dbReference type="Gene3D" id="3.40.50.620">
    <property type="entry name" value="HUPs"/>
    <property type="match status" value="1"/>
</dbReference>
<name>A0A0B5FF15_9BACT</name>
<dbReference type="OrthoDB" id="3217301at2"/>
<gene>
    <name evidence="4" type="ORF">GSUB_09615</name>
</gene>
<evidence type="ECO:0000256" key="1">
    <source>
        <dbReference type="ARBA" id="ARBA00008791"/>
    </source>
</evidence>
<dbReference type="InterPro" id="IPR006016">
    <property type="entry name" value="UspA"/>
</dbReference>
<dbReference type="EMBL" id="CP010311">
    <property type="protein sequence ID" value="AJF06747.1"/>
    <property type="molecule type" value="Genomic_DNA"/>
</dbReference>
<sequence>MIPRIEKILYATDLSVNANYAFGYALSLAKSCNARVSIINVYEKYVTQANINMRSKAFNIAREKLTEKIREDLAAYCRAENLEEEAQFDNLIGEIYVATGIPVDSILTTAREKGYDMIVMGTHGHGLLFSALIGSTARKMVQHSSIPVLVVRLPEDLN</sequence>
<comment type="subcellular location">
    <subcellularLocation>
        <location evidence="2">Cytoplasm</location>
    </subcellularLocation>
</comment>
<dbReference type="AlphaFoldDB" id="A0A0B5FF15"/>
<evidence type="ECO:0000259" key="3">
    <source>
        <dbReference type="Pfam" id="PF00582"/>
    </source>
</evidence>
<dbReference type="InterPro" id="IPR006015">
    <property type="entry name" value="Universal_stress_UspA"/>
</dbReference>
<dbReference type="PIRSF" id="PIRSF006276">
    <property type="entry name" value="UspA"/>
    <property type="match status" value="1"/>
</dbReference>
<reference evidence="4 5" key="1">
    <citation type="journal article" date="2015" name="Genome Announc.">
        <title>Genomes of Geoalkalibacter ferrihydriticus Z-0531T and Geoalkalibacter subterraneus Red1T, Two Haloalkaliphilic Metal-Reducing Deltaproteobacteria.</title>
        <authorList>
            <person name="Badalamenti J.P."/>
            <person name="Krajmalnik-Brown R."/>
            <person name="Torres C.I."/>
            <person name="Bond D.R."/>
        </authorList>
    </citation>
    <scope>NUCLEOTIDE SEQUENCE [LARGE SCALE GENOMIC DNA]</scope>
    <source>
        <strain evidence="4 5">Red1</strain>
    </source>
</reference>
<dbReference type="Pfam" id="PF00582">
    <property type="entry name" value="Usp"/>
    <property type="match status" value="1"/>
</dbReference>
<dbReference type="CDD" id="cd00293">
    <property type="entry name" value="USP-like"/>
    <property type="match status" value="1"/>
</dbReference>
<dbReference type="PANTHER" id="PTHR46268">
    <property type="entry name" value="STRESS RESPONSE PROTEIN NHAX"/>
    <property type="match status" value="1"/>
</dbReference>
<dbReference type="InterPro" id="IPR014729">
    <property type="entry name" value="Rossmann-like_a/b/a_fold"/>
</dbReference>
<keyword evidence="5" id="KW-1185">Reference proteome</keyword>
<dbReference type="PANTHER" id="PTHR46268:SF6">
    <property type="entry name" value="UNIVERSAL STRESS PROTEIN UP12"/>
    <property type="match status" value="1"/>
</dbReference>
<comment type="similarity">
    <text evidence="1 2">Belongs to the universal stress protein A family.</text>
</comment>
<evidence type="ECO:0000313" key="4">
    <source>
        <dbReference type="EMBL" id="AJF06747.1"/>
    </source>
</evidence>
<evidence type="ECO:0000256" key="2">
    <source>
        <dbReference type="PIRNR" id="PIRNR006276"/>
    </source>
</evidence>
<protein>
    <recommendedName>
        <fullName evidence="2">Universal stress protein</fullName>
    </recommendedName>
</protein>
<dbReference type="PRINTS" id="PR01438">
    <property type="entry name" value="UNVRSLSTRESS"/>
</dbReference>
<dbReference type="STRING" id="483547.GSUB_09615"/>
<feature type="domain" description="UspA" evidence="3">
    <location>
        <begin position="6"/>
        <end position="152"/>
    </location>
</feature>
<dbReference type="SUPFAM" id="SSF52402">
    <property type="entry name" value="Adenine nucleotide alpha hydrolases-like"/>
    <property type="match status" value="1"/>
</dbReference>
<dbReference type="Proteomes" id="UP000035036">
    <property type="component" value="Chromosome"/>
</dbReference>
<proteinExistence type="inferred from homology"/>
<dbReference type="GO" id="GO:0005737">
    <property type="term" value="C:cytoplasm"/>
    <property type="evidence" value="ECO:0007669"/>
    <property type="project" value="UniProtKB-SubCell"/>
</dbReference>
<dbReference type="RefSeq" id="WP_040200506.1">
    <property type="nucleotide sequence ID" value="NZ_CP010311.1"/>
</dbReference>
<dbReference type="HOGENOM" id="CLU_049301_11_2_7"/>
<dbReference type="KEGG" id="gsb:GSUB_09615"/>
<evidence type="ECO:0000313" key="5">
    <source>
        <dbReference type="Proteomes" id="UP000035036"/>
    </source>
</evidence>
<accession>A0A0B5FF15</accession>